<protein>
    <submittedName>
        <fullName evidence="2">Flagellar operon protein (TIGR03826 family)</fullName>
    </submittedName>
</protein>
<evidence type="ECO:0000313" key="2">
    <source>
        <dbReference type="EMBL" id="MBP1971174.1"/>
    </source>
</evidence>
<organism evidence="2 3">
    <name type="scientific">Virgibacillus natechei</name>
    <dbReference type="NCBI Taxonomy" id="1216297"/>
    <lineage>
        <taxon>Bacteria</taxon>
        <taxon>Bacillati</taxon>
        <taxon>Bacillota</taxon>
        <taxon>Bacilli</taxon>
        <taxon>Bacillales</taxon>
        <taxon>Bacillaceae</taxon>
        <taxon>Virgibacillus</taxon>
    </lineage>
</organism>
<dbReference type="Proteomes" id="UP001519345">
    <property type="component" value="Unassembled WGS sequence"/>
</dbReference>
<feature type="region of interest" description="Disordered" evidence="1">
    <location>
        <begin position="112"/>
        <end position="140"/>
    </location>
</feature>
<sequence length="140" mass="16852">MAELANCSRCDAVFVKDIRTICQNCYKEEERDFDTVYRFLRDRKNREATVEEIAKATEVPKTLIMKFVKEKRLRTSQFPKLAYPCDKCGTTIVKGHLCFDCYEELKRDLEQHEKNEERSEQQRKKERQSSIYYSFDEKRK</sequence>
<reference evidence="2 3" key="1">
    <citation type="submission" date="2021-03" db="EMBL/GenBank/DDBJ databases">
        <title>Genomic Encyclopedia of Type Strains, Phase IV (KMG-IV): sequencing the most valuable type-strain genomes for metagenomic binning, comparative biology and taxonomic classification.</title>
        <authorList>
            <person name="Goeker M."/>
        </authorList>
    </citation>
    <scope>NUCLEOTIDE SEQUENCE [LARGE SCALE GENOMIC DNA]</scope>
    <source>
        <strain evidence="2 3">DSM 25609</strain>
    </source>
</reference>
<proteinExistence type="predicted"/>
<name>A0ABS4IJS6_9BACI</name>
<keyword evidence="2" id="KW-0282">Flagellum</keyword>
<comment type="caution">
    <text evidence="2">The sequence shown here is derived from an EMBL/GenBank/DDBJ whole genome shotgun (WGS) entry which is preliminary data.</text>
</comment>
<keyword evidence="3" id="KW-1185">Reference proteome</keyword>
<dbReference type="InterPro" id="IPR022258">
    <property type="entry name" value="Flagellar_operon_YvyF"/>
</dbReference>
<accession>A0ABS4IJS6</accession>
<feature type="compositionally biased region" description="Basic and acidic residues" evidence="1">
    <location>
        <begin position="112"/>
        <end position="123"/>
    </location>
</feature>
<gene>
    <name evidence="2" type="ORF">J2Z83_003313</name>
</gene>
<dbReference type="RefSeq" id="WP_209464243.1">
    <property type="nucleotide sequence ID" value="NZ_CP110224.1"/>
</dbReference>
<keyword evidence="2" id="KW-0966">Cell projection</keyword>
<evidence type="ECO:0000256" key="1">
    <source>
        <dbReference type="SAM" id="MobiDB-lite"/>
    </source>
</evidence>
<keyword evidence="2" id="KW-0969">Cilium</keyword>
<dbReference type="EMBL" id="JAGGKX010000022">
    <property type="protein sequence ID" value="MBP1971174.1"/>
    <property type="molecule type" value="Genomic_DNA"/>
</dbReference>
<dbReference type="NCBIfam" id="TIGR03826">
    <property type="entry name" value="YvyF"/>
    <property type="match status" value="1"/>
</dbReference>
<evidence type="ECO:0000313" key="3">
    <source>
        <dbReference type="Proteomes" id="UP001519345"/>
    </source>
</evidence>